<proteinExistence type="predicted"/>
<sequence length="193" mass="21664">MYTTSFYLVMLVLTPWMASGRPAEESVQTASRDSRQLLLPYYVPVQQPSFQGYGNPLGAMNPEAKLQLLQRLLAVSAAISTANQPSDQSGFKTTPNKKNSDTIMDSKLQKQESAAGEQNNVGHIGLRKTFVRIAFILFPTLQNNSPRPNNCLNFLDKENFCCKIYLLHFVCYIVNTLNVLLLKYRSTGSTRHP</sequence>
<evidence type="ECO:0000313" key="1">
    <source>
        <dbReference type="EMBL" id="JAN26059.1"/>
    </source>
</evidence>
<accession>A0A0P6E2Q5</accession>
<protein>
    <submittedName>
        <fullName evidence="1">Uncharacterized protein</fullName>
    </submittedName>
</protein>
<dbReference type="EMBL" id="GDIQ01068678">
    <property type="protein sequence ID" value="JAN26059.1"/>
    <property type="molecule type" value="Transcribed_RNA"/>
</dbReference>
<name>A0A0P6E2Q5_9CRUS</name>
<dbReference type="AlphaFoldDB" id="A0A0P6E2Q5"/>
<dbReference type="OrthoDB" id="6357840at2759"/>
<reference evidence="1" key="1">
    <citation type="submission" date="2015-10" db="EMBL/GenBank/DDBJ databases">
        <title>EvidentialGene: Evidence-directed Construction of Complete mRNA Transcriptomes without Genomes.</title>
        <authorList>
            <person name="Gilbert D.G."/>
        </authorList>
    </citation>
    <scope>NUCLEOTIDE SEQUENCE</scope>
</reference>
<organism evidence="1">
    <name type="scientific">Daphnia magna</name>
    <dbReference type="NCBI Taxonomy" id="35525"/>
    <lineage>
        <taxon>Eukaryota</taxon>
        <taxon>Metazoa</taxon>
        <taxon>Ecdysozoa</taxon>
        <taxon>Arthropoda</taxon>
        <taxon>Crustacea</taxon>
        <taxon>Branchiopoda</taxon>
        <taxon>Diplostraca</taxon>
        <taxon>Cladocera</taxon>
        <taxon>Anomopoda</taxon>
        <taxon>Daphniidae</taxon>
        <taxon>Daphnia</taxon>
    </lineage>
</organism>